<name>A0AAJ0HA46_9PEZI</name>
<comment type="caution">
    <text evidence="2">The sequence shown here is derived from an EMBL/GenBank/DDBJ whole genome shotgun (WGS) entry which is preliminary data.</text>
</comment>
<feature type="chain" id="PRO_5042521012" evidence="1">
    <location>
        <begin position="20"/>
        <end position="378"/>
    </location>
</feature>
<feature type="signal peptide" evidence="1">
    <location>
        <begin position="1"/>
        <end position="19"/>
    </location>
</feature>
<accession>A0AAJ0HA46</accession>
<evidence type="ECO:0000313" key="3">
    <source>
        <dbReference type="Proteomes" id="UP001275084"/>
    </source>
</evidence>
<keyword evidence="3" id="KW-1185">Reference proteome</keyword>
<evidence type="ECO:0000313" key="2">
    <source>
        <dbReference type="EMBL" id="KAK3345817.1"/>
    </source>
</evidence>
<dbReference type="EMBL" id="JAUIQD010000006">
    <property type="protein sequence ID" value="KAK3345817.1"/>
    <property type="molecule type" value="Genomic_DNA"/>
</dbReference>
<sequence length="378" mass="40663">MFSLLVLAAGDVIPLLASGTKLRITDPSTSTKTLSWATFPTETSLDASIPLPLPFSLHSATREYIELDLLLFTSLPSAPTPASLTLATDFITTHNLTALSETIATEHTAPVRQTLHRVKQSMLNARGARPGPGPLAVFTQTWLGLALDSGLPWILSLPATLRAATADGAGWAHGAFGHASDARVLPAAGALLSHFGAVTEPRGHLPAVAEFLTAVLDPRMIFFTTSPRRIATGDGGFAVTPVISNRSYLAVPMVLAHVAGSQERGWVLEPFDPASGPEDVGDMLPVVKEGEEEVGMRDEDIFPVLPSDYADRRKKMTGAWRLRRRQAVFGCGELGLGRVEGGEVVVLERQRVYGAEDYDWGAIFRARKREVVVENLRG</sequence>
<evidence type="ECO:0000256" key="1">
    <source>
        <dbReference type="SAM" id="SignalP"/>
    </source>
</evidence>
<organism evidence="2 3">
    <name type="scientific">Lasiosphaeria hispida</name>
    <dbReference type="NCBI Taxonomy" id="260671"/>
    <lineage>
        <taxon>Eukaryota</taxon>
        <taxon>Fungi</taxon>
        <taxon>Dikarya</taxon>
        <taxon>Ascomycota</taxon>
        <taxon>Pezizomycotina</taxon>
        <taxon>Sordariomycetes</taxon>
        <taxon>Sordariomycetidae</taxon>
        <taxon>Sordariales</taxon>
        <taxon>Lasiosphaeriaceae</taxon>
        <taxon>Lasiosphaeria</taxon>
    </lineage>
</organism>
<dbReference type="Proteomes" id="UP001275084">
    <property type="component" value="Unassembled WGS sequence"/>
</dbReference>
<keyword evidence="1" id="KW-0732">Signal</keyword>
<protein>
    <submittedName>
        <fullName evidence="2">Uncharacterized protein</fullName>
    </submittedName>
</protein>
<proteinExistence type="predicted"/>
<dbReference type="AlphaFoldDB" id="A0AAJ0HA46"/>
<gene>
    <name evidence="2" type="ORF">B0T25DRAFT_459930</name>
</gene>
<reference evidence="2" key="2">
    <citation type="submission" date="2023-06" db="EMBL/GenBank/DDBJ databases">
        <authorList>
            <consortium name="Lawrence Berkeley National Laboratory"/>
            <person name="Haridas S."/>
            <person name="Hensen N."/>
            <person name="Bonometti L."/>
            <person name="Westerberg I."/>
            <person name="Brannstrom I.O."/>
            <person name="Guillou S."/>
            <person name="Cros-Aarteil S."/>
            <person name="Calhoun S."/>
            <person name="Kuo A."/>
            <person name="Mondo S."/>
            <person name="Pangilinan J."/>
            <person name="Riley R."/>
            <person name="Labutti K."/>
            <person name="Andreopoulos B."/>
            <person name="Lipzen A."/>
            <person name="Chen C."/>
            <person name="Yanf M."/>
            <person name="Daum C."/>
            <person name="Ng V."/>
            <person name="Clum A."/>
            <person name="Steindorff A."/>
            <person name="Ohm R."/>
            <person name="Martin F."/>
            <person name="Silar P."/>
            <person name="Natvig D."/>
            <person name="Lalanne C."/>
            <person name="Gautier V."/>
            <person name="Ament-Velasquez S.L."/>
            <person name="Kruys A."/>
            <person name="Hutchinson M.I."/>
            <person name="Powell A.J."/>
            <person name="Barry K."/>
            <person name="Miller A.N."/>
            <person name="Grigoriev I.V."/>
            <person name="Debuchy R."/>
            <person name="Gladieux P."/>
            <person name="Thoren M.H."/>
            <person name="Johannesson H."/>
        </authorList>
    </citation>
    <scope>NUCLEOTIDE SEQUENCE</scope>
    <source>
        <strain evidence="2">CBS 955.72</strain>
    </source>
</reference>
<reference evidence="2" key="1">
    <citation type="journal article" date="2023" name="Mol. Phylogenet. Evol.">
        <title>Genome-scale phylogeny and comparative genomics of the fungal order Sordariales.</title>
        <authorList>
            <person name="Hensen N."/>
            <person name="Bonometti L."/>
            <person name="Westerberg I."/>
            <person name="Brannstrom I.O."/>
            <person name="Guillou S."/>
            <person name="Cros-Aarteil S."/>
            <person name="Calhoun S."/>
            <person name="Haridas S."/>
            <person name="Kuo A."/>
            <person name="Mondo S."/>
            <person name="Pangilinan J."/>
            <person name="Riley R."/>
            <person name="LaButti K."/>
            <person name="Andreopoulos B."/>
            <person name="Lipzen A."/>
            <person name="Chen C."/>
            <person name="Yan M."/>
            <person name="Daum C."/>
            <person name="Ng V."/>
            <person name="Clum A."/>
            <person name="Steindorff A."/>
            <person name="Ohm R.A."/>
            <person name="Martin F."/>
            <person name="Silar P."/>
            <person name="Natvig D.O."/>
            <person name="Lalanne C."/>
            <person name="Gautier V."/>
            <person name="Ament-Velasquez S.L."/>
            <person name="Kruys A."/>
            <person name="Hutchinson M.I."/>
            <person name="Powell A.J."/>
            <person name="Barry K."/>
            <person name="Miller A.N."/>
            <person name="Grigoriev I.V."/>
            <person name="Debuchy R."/>
            <person name="Gladieux P."/>
            <person name="Hiltunen Thoren M."/>
            <person name="Johannesson H."/>
        </authorList>
    </citation>
    <scope>NUCLEOTIDE SEQUENCE</scope>
    <source>
        <strain evidence="2">CBS 955.72</strain>
    </source>
</reference>